<dbReference type="Proteomes" id="UP000694392">
    <property type="component" value="Unplaced"/>
</dbReference>
<comment type="subcellular location">
    <subcellularLocation>
        <location evidence="1">Secreted</location>
    </subcellularLocation>
</comment>
<reference evidence="10" key="2">
    <citation type="submission" date="2025-09" db="UniProtKB">
        <authorList>
            <consortium name="Ensembl"/>
        </authorList>
    </citation>
    <scope>IDENTIFICATION</scope>
</reference>
<protein>
    <recommendedName>
        <fullName evidence="9">Peptidase S1 domain-containing protein</fullName>
    </recommendedName>
</protein>
<evidence type="ECO:0000313" key="10">
    <source>
        <dbReference type="Ensembl" id="ENSSPUP00000007013.1"/>
    </source>
</evidence>
<evidence type="ECO:0000256" key="2">
    <source>
        <dbReference type="ARBA" id="ARBA00009228"/>
    </source>
</evidence>
<evidence type="ECO:0000259" key="9">
    <source>
        <dbReference type="PROSITE" id="PS50240"/>
    </source>
</evidence>
<dbReference type="PANTHER" id="PTHR24255:SF27">
    <property type="entry name" value="HAPTOGLOBIN-RELATED PROTEIN"/>
    <property type="match status" value="1"/>
</dbReference>
<dbReference type="GO" id="GO:0030492">
    <property type="term" value="F:hemoglobin binding"/>
    <property type="evidence" value="ECO:0007669"/>
    <property type="project" value="UniProtKB-KW"/>
</dbReference>
<dbReference type="SMART" id="SM00020">
    <property type="entry name" value="Tryp_SPc"/>
    <property type="match status" value="1"/>
</dbReference>
<evidence type="ECO:0000256" key="3">
    <source>
        <dbReference type="ARBA" id="ARBA00022525"/>
    </source>
</evidence>
<dbReference type="AlphaFoldDB" id="A0A8D0GJX7"/>
<keyword evidence="4" id="KW-0721">Serine protease homolog</keyword>
<reference evidence="10" key="1">
    <citation type="submission" date="2025-08" db="UniProtKB">
        <authorList>
            <consortium name="Ensembl"/>
        </authorList>
    </citation>
    <scope>IDENTIFICATION</scope>
</reference>
<proteinExistence type="inferred from homology"/>
<dbReference type="InterPro" id="IPR001254">
    <property type="entry name" value="Trypsin_dom"/>
</dbReference>
<dbReference type="Gene3D" id="2.40.10.10">
    <property type="entry name" value="Trypsin-like serine proteases"/>
    <property type="match status" value="2"/>
</dbReference>
<evidence type="ECO:0000256" key="8">
    <source>
        <dbReference type="SAM" id="SignalP"/>
    </source>
</evidence>
<dbReference type="GO" id="GO:0031638">
    <property type="term" value="P:zymogen activation"/>
    <property type="evidence" value="ECO:0007669"/>
    <property type="project" value="TreeGrafter"/>
</dbReference>
<dbReference type="PANTHER" id="PTHR24255">
    <property type="entry name" value="COMPLEMENT COMPONENT 1, S SUBCOMPONENT-RELATED"/>
    <property type="match status" value="1"/>
</dbReference>
<dbReference type="PRINTS" id="PR00722">
    <property type="entry name" value="CHYMOTRYPSIN"/>
</dbReference>
<dbReference type="Ensembl" id="ENSSPUT00000007470.1">
    <property type="protein sequence ID" value="ENSSPUP00000007013.1"/>
    <property type="gene ID" value="ENSSPUG00000005426.1"/>
</dbReference>
<evidence type="ECO:0000256" key="4">
    <source>
        <dbReference type="ARBA" id="ARBA00022542"/>
    </source>
</evidence>
<feature type="chain" id="PRO_5034615589" description="Peptidase S1 domain-containing protein" evidence="8">
    <location>
        <begin position="20"/>
        <end position="335"/>
    </location>
</feature>
<keyword evidence="11" id="KW-1185">Reference proteome</keyword>
<feature type="domain" description="Peptidase S1" evidence="9">
    <location>
        <begin position="96"/>
        <end position="332"/>
    </location>
</feature>
<dbReference type="InterPro" id="IPR001314">
    <property type="entry name" value="Peptidase_S1A"/>
</dbReference>
<evidence type="ECO:0000313" key="11">
    <source>
        <dbReference type="Proteomes" id="UP000694392"/>
    </source>
</evidence>
<dbReference type="OMA" id="NFRFTEH"/>
<evidence type="ECO:0000256" key="1">
    <source>
        <dbReference type="ARBA" id="ARBA00004613"/>
    </source>
</evidence>
<keyword evidence="8" id="KW-0732">Signal</keyword>
<dbReference type="CDD" id="cd00190">
    <property type="entry name" value="Tryp_SPc"/>
    <property type="match status" value="1"/>
</dbReference>
<dbReference type="GO" id="GO:0072562">
    <property type="term" value="C:blood microparticle"/>
    <property type="evidence" value="ECO:0007669"/>
    <property type="project" value="TreeGrafter"/>
</dbReference>
<dbReference type="Pfam" id="PF00089">
    <property type="entry name" value="Trypsin"/>
    <property type="match status" value="1"/>
</dbReference>
<dbReference type="InterPro" id="IPR043504">
    <property type="entry name" value="Peptidase_S1_PA_chymotrypsin"/>
</dbReference>
<dbReference type="InterPro" id="IPR009003">
    <property type="entry name" value="Peptidase_S1_PA"/>
</dbReference>
<dbReference type="SUPFAM" id="SSF50494">
    <property type="entry name" value="Trypsin-like serine proteases"/>
    <property type="match status" value="1"/>
</dbReference>
<keyword evidence="7" id="KW-0351">Hemoglobin-binding</keyword>
<sequence length="335" mass="36403">GSNGALQSTGLAWLALVTGLGVPLSLWAPKAIEHGHVEHLVRYRCDPYYQLRSPGGGEAHCFKSMPVLTFGDQLTLSPCPTVCGKPKNPASQVQRIIGGFMAARGSFPWQGRLLTRHNRTVGATLISDQWLLTTGRNLYLNHSAEATPEEIAPTLTLYLGDGQQPAGAIDRIVLHPAFPKDVDLALLRLQNKVTVGEAVMPICLPTKDYAQRGRVGYVSGWGRNVFLAHPDRLRYVMLPVAGQENCTDYYAARGPHGAQPLLGKHTFCVGMSELREDTCYGDAGGAFAVHDPKDDTWYAAGILSFDKTCTTGKYGVYVHVLSVFDWIKETLGAAP</sequence>
<comment type="similarity">
    <text evidence="2">Belongs to the peptidase S1 family. Snake venom subfamily.</text>
</comment>
<dbReference type="PROSITE" id="PS50240">
    <property type="entry name" value="TRYPSIN_DOM"/>
    <property type="match status" value="1"/>
</dbReference>
<dbReference type="FunFam" id="2.40.10.10:FF:000027">
    <property type="entry name" value="Haptoglobin"/>
    <property type="match status" value="1"/>
</dbReference>
<keyword evidence="3" id="KW-0964">Secreted</keyword>
<dbReference type="GeneTree" id="ENSGT00940000159903"/>
<evidence type="ECO:0000256" key="7">
    <source>
        <dbReference type="ARBA" id="ARBA00023227"/>
    </source>
</evidence>
<evidence type="ECO:0000256" key="6">
    <source>
        <dbReference type="ARBA" id="ARBA00023157"/>
    </source>
</evidence>
<keyword evidence="6" id="KW-1015">Disulfide bond</keyword>
<dbReference type="GO" id="GO:0004252">
    <property type="term" value="F:serine-type endopeptidase activity"/>
    <property type="evidence" value="ECO:0007669"/>
    <property type="project" value="InterPro"/>
</dbReference>
<name>A0A8D0GJX7_SPHPU</name>
<keyword evidence="5" id="KW-0768">Sushi</keyword>
<evidence type="ECO:0000256" key="5">
    <source>
        <dbReference type="ARBA" id="ARBA00022659"/>
    </source>
</evidence>
<accession>A0A8D0GJX7</accession>
<dbReference type="Gene3D" id="2.10.70.10">
    <property type="entry name" value="Complement Module, domain 1"/>
    <property type="match status" value="1"/>
</dbReference>
<organism evidence="10 11">
    <name type="scientific">Sphenodon punctatus</name>
    <name type="common">Tuatara</name>
    <name type="synonym">Hatteria punctata</name>
    <dbReference type="NCBI Taxonomy" id="8508"/>
    <lineage>
        <taxon>Eukaryota</taxon>
        <taxon>Metazoa</taxon>
        <taxon>Chordata</taxon>
        <taxon>Craniata</taxon>
        <taxon>Vertebrata</taxon>
        <taxon>Euteleostomi</taxon>
        <taxon>Lepidosauria</taxon>
        <taxon>Sphenodontia</taxon>
        <taxon>Sphenodontidae</taxon>
        <taxon>Sphenodon</taxon>
    </lineage>
</organism>
<feature type="signal peptide" evidence="8">
    <location>
        <begin position="1"/>
        <end position="19"/>
    </location>
</feature>